<dbReference type="PROSITE" id="PS01305">
    <property type="entry name" value="MOAA_NIFB_PQQE"/>
    <property type="match status" value="1"/>
</dbReference>
<evidence type="ECO:0000256" key="4">
    <source>
        <dbReference type="ARBA" id="ARBA00022723"/>
    </source>
</evidence>
<dbReference type="PANTHER" id="PTHR43273:SF3">
    <property type="entry name" value="ANAEROBIC SULFATASE-MATURATING ENZYME HOMOLOG ASLB-RELATED"/>
    <property type="match status" value="1"/>
</dbReference>
<evidence type="ECO:0000256" key="6">
    <source>
        <dbReference type="ARBA" id="ARBA00023014"/>
    </source>
</evidence>
<dbReference type="CDD" id="cd01335">
    <property type="entry name" value="Radical_SAM"/>
    <property type="match status" value="1"/>
</dbReference>
<keyword evidence="2" id="KW-0004">4Fe-4S</keyword>
<proteinExistence type="inferred from homology"/>
<evidence type="ECO:0000313" key="10">
    <source>
        <dbReference type="Proteomes" id="UP000184389"/>
    </source>
</evidence>
<keyword evidence="5" id="KW-0408">Iron</keyword>
<dbReference type="GO" id="GO:0051539">
    <property type="term" value="F:4 iron, 4 sulfur cluster binding"/>
    <property type="evidence" value="ECO:0007669"/>
    <property type="project" value="UniProtKB-KW"/>
</dbReference>
<dbReference type="EMBL" id="FQXR01000021">
    <property type="protein sequence ID" value="SHI19603.1"/>
    <property type="molecule type" value="Genomic_DNA"/>
</dbReference>
<dbReference type="InterPro" id="IPR058240">
    <property type="entry name" value="rSAM_sf"/>
</dbReference>
<dbReference type="AlphaFoldDB" id="A0A1M5Z6U5"/>
<dbReference type="STRING" id="1123281.SAMN02745180_02778"/>
<keyword evidence="6" id="KW-0411">Iron-sulfur</keyword>
<evidence type="ECO:0000256" key="2">
    <source>
        <dbReference type="ARBA" id="ARBA00022485"/>
    </source>
</evidence>
<dbReference type="InterPro" id="IPR023867">
    <property type="entry name" value="Sulphatase_maturase_rSAM"/>
</dbReference>
<evidence type="ECO:0000256" key="7">
    <source>
        <dbReference type="ARBA" id="ARBA00023601"/>
    </source>
</evidence>
<evidence type="ECO:0000256" key="5">
    <source>
        <dbReference type="ARBA" id="ARBA00023004"/>
    </source>
</evidence>
<protein>
    <recommendedName>
        <fullName evidence="8">Radical SAM core domain-containing protein</fullName>
    </recommendedName>
</protein>
<dbReference type="PANTHER" id="PTHR43273">
    <property type="entry name" value="ANAEROBIC SULFATASE-MATURATING ENZYME HOMOLOG ASLB-RELATED"/>
    <property type="match status" value="1"/>
</dbReference>
<dbReference type="SFLD" id="SFLDG01384">
    <property type="entry name" value="thioether_bond_formation_requi"/>
    <property type="match status" value="1"/>
</dbReference>
<keyword evidence="4" id="KW-0479">Metal-binding</keyword>
<keyword evidence="10" id="KW-1185">Reference proteome</keyword>
<dbReference type="GO" id="GO:0046872">
    <property type="term" value="F:metal ion binding"/>
    <property type="evidence" value="ECO:0007669"/>
    <property type="project" value="UniProtKB-KW"/>
</dbReference>
<dbReference type="InterPro" id="IPR007197">
    <property type="entry name" value="rSAM"/>
</dbReference>
<name>A0A1M5Z6U5_9FIRM</name>
<dbReference type="InterPro" id="IPR000385">
    <property type="entry name" value="MoaA_NifB_PqqE_Fe-S-bd_CS"/>
</dbReference>
<organism evidence="9 10">
    <name type="scientific">Sporanaerobacter acetigenes DSM 13106</name>
    <dbReference type="NCBI Taxonomy" id="1123281"/>
    <lineage>
        <taxon>Bacteria</taxon>
        <taxon>Bacillati</taxon>
        <taxon>Bacillota</taxon>
        <taxon>Tissierellia</taxon>
        <taxon>Tissierellales</taxon>
        <taxon>Sporanaerobacteraceae</taxon>
        <taxon>Sporanaerobacter</taxon>
    </lineage>
</organism>
<dbReference type="SUPFAM" id="SSF102114">
    <property type="entry name" value="Radical SAM enzymes"/>
    <property type="match status" value="1"/>
</dbReference>
<gene>
    <name evidence="9" type="ORF">SAMN02745180_02778</name>
</gene>
<sequence length="485" mass="55975">MLNMPIVEIFKTINSHYIYDGIKCEIVEINKSSYDYLFNILRNGEKFDELKLPNELYKLHEAGYLQTSSPIKMIEHPYTKFLPTFLNRKIKSITLQVTQKCNFRCKYCIYSEEINKSQRSHSNNSMSLDTAMKSIDFLSNHSIDLKEVGIGFYGGEPLLEFELIKKIVAYAKEVFIGKQILFSMTTNGSLLNKEIIKFLKENDFNLMISLDGPKNVNDKNRVFADGSGTFDSVINNIKLIAELYPTYANELSISMVMDPSNDFDCFNSIQFDLKDIDINYINAAIVDFDYDDESMLYYSDDFTWKIQYHEFLGFMSYWGRIEDKETSLLTKPSLASNINNFKKFKTASPLLSQDSPSGPCVPGLTRLFADYKGNLFPCERVSESSETMKIGDINNGFDITRANRLLNVSKLSEEICKKCWAFRFCNQCAKKADDGSKFLSTNKRIEHCPESKISAYHEVQNYIIMNEVHTFYPEQVRNSKQEVFE</sequence>
<dbReference type="InterPro" id="IPR023885">
    <property type="entry name" value="4Fe4S-binding_SPASM_dom"/>
</dbReference>
<feature type="domain" description="Radical SAM core" evidence="8">
    <location>
        <begin position="85"/>
        <end position="325"/>
    </location>
</feature>
<evidence type="ECO:0000259" key="8">
    <source>
        <dbReference type="PROSITE" id="PS51918"/>
    </source>
</evidence>
<keyword evidence="3" id="KW-0949">S-adenosyl-L-methionine</keyword>
<dbReference type="Proteomes" id="UP000184389">
    <property type="component" value="Unassembled WGS sequence"/>
</dbReference>
<comment type="cofactor">
    <cofactor evidence="1">
        <name>[4Fe-4S] cluster</name>
        <dbReference type="ChEBI" id="CHEBI:49883"/>
    </cofactor>
</comment>
<accession>A0A1M5Z6U5</accession>
<evidence type="ECO:0000256" key="1">
    <source>
        <dbReference type="ARBA" id="ARBA00001966"/>
    </source>
</evidence>
<dbReference type="InterPro" id="IPR013785">
    <property type="entry name" value="Aldolase_TIM"/>
</dbReference>
<dbReference type="Pfam" id="PF04055">
    <property type="entry name" value="Radical_SAM"/>
    <property type="match status" value="1"/>
</dbReference>
<dbReference type="SFLD" id="SFLDG01386">
    <property type="entry name" value="main_SPASM_domain-containing"/>
    <property type="match status" value="1"/>
</dbReference>
<dbReference type="NCBIfam" id="TIGR04085">
    <property type="entry name" value="rSAM_more_4Fe4S"/>
    <property type="match status" value="1"/>
</dbReference>
<dbReference type="SFLD" id="SFLDS00029">
    <property type="entry name" value="Radical_SAM"/>
    <property type="match status" value="1"/>
</dbReference>
<dbReference type="SFLD" id="SFLDG01067">
    <property type="entry name" value="SPASM/twitch_domain_containing"/>
    <property type="match status" value="1"/>
</dbReference>
<evidence type="ECO:0000313" key="9">
    <source>
        <dbReference type="EMBL" id="SHI19603.1"/>
    </source>
</evidence>
<dbReference type="Gene3D" id="3.20.20.70">
    <property type="entry name" value="Aldolase class I"/>
    <property type="match status" value="1"/>
</dbReference>
<reference evidence="9 10" key="1">
    <citation type="submission" date="2016-11" db="EMBL/GenBank/DDBJ databases">
        <authorList>
            <person name="Jaros S."/>
            <person name="Januszkiewicz K."/>
            <person name="Wedrychowicz H."/>
        </authorList>
    </citation>
    <scope>NUCLEOTIDE SEQUENCE [LARGE SCALE GENOMIC DNA]</scope>
    <source>
        <strain evidence="9 10">DSM 13106</strain>
    </source>
</reference>
<comment type="similarity">
    <text evidence="7">Belongs to the radical SAM superfamily. Anaerobic sulfatase-maturating enzyme family.</text>
</comment>
<dbReference type="GO" id="GO:0016491">
    <property type="term" value="F:oxidoreductase activity"/>
    <property type="evidence" value="ECO:0007669"/>
    <property type="project" value="InterPro"/>
</dbReference>
<evidence type="ECO:0000256" key="3">
    <source>
        <dbReference type="ARBA" id="ARBA00022691"/>
    </source>
</evidence>
<dbReference type="PROSITE" id="PS51918">
    <property type="entry name" value="RADICAL_SAM"/>
    <property type="match status" value="1"/>
</dbReference>